<dbReference type="Gene3D" id="3.40.50.300">
    <property type="entry name" value="P-loop containing nucleotide triphosphate hydrolases"/>
    <property type="match status" value="1"/>
</dbReference>
<dbReference type="InterPro" id="IPR003959">
    <property type="entry name" value="ATPase_AAA_core"/>
</dbReference>
<dbReference type="PANTHER" id="PTHR23070">
    <property type="entry name" value="BCS1 AAA-TYPE ATPASE"/>
    <property type="match status" value="1"/>
</dbReference>
<dbReference type="GO" id="GO:0005524">
    <property type="term" value="F:ATP binding"/>
    <property type="evidence" value="ECO:0007669"/>
    <property type="project" value="UniProtKB-KW"/>
</dbReference>
<dbReference type="Pfam" id="PF25426">
    <property type="entry name" value="AAA_lid_BCS1"/>
    <property type="match status" value="1"/>
</dbReference>
<evidence type="ECO:0000256" key="2">
    <source>
        <dbReference type="ARBA" id="ARBA00022692"/>
    </source>
</evidence>
<gene>
    <name evidence="12" type="ORF">GGX14DRAFT_453528</name>
</gene>
<evidence type="ECO:0000256" key="5">
    <source>
        <dbReference type="ARBA" id="ARBA00022840"/>
    </source>
</evidence>
<evidence type="ECO:0000256" key="10">
    <source>
        <dbReference type="SAM" id="MobiDB-lite"/>
    </source>
</evidence>
<comment type="subcellular location">
    <subcellularLocation>
        <location evidence="1">Mitochondrion membrane</location>
    </subcellularLocation>
</comment>
<evidence type="ECO:0000256" key="7">
    <source>
        <dbReference type="ARBA" id="ARBA00023128"/>
    </source>
</evidence>
<keyword evidence="2" id="KW-0812">Transmembrane</keyword>
<feature type="region of interest" description="Disordered" evidence="10">
    <location>
        <begin position="433"/>
        <end position="459"/>
    </location>
</feature>
<evidence type="ECO:0000256" key="1">
    <source>
        <dbReference type="ARBA" id="ARBA00004325"/>
    </source>
</evidence>
<dbReference type="InterPro" id="IPR050747">
    <property type="entry name" value="Mitochondrial_chaperone_BCS1"/>
</dbReference>
<dbReference type="EMBL" id="JARJCW010000032">
    <property type="protein sequence ID" value="KAJ7208849.1"/>
    <property type="molecule type" value="Genomic_DNA"/>
</dbReference>
<protein>
    <submittedName>
        <fullName evidence="12">P-loop containing nucleoside triphosphate hydrolase protein</fullName>
    </submittedName>
</protein>
<dbReference type="SUPFAM" id="SSF52540">
    <property type="entry name" value="P-loop containing nucleoside triphosphate hydrolases"/>
    <property type="match status" value="1"/>
</dbReference>
<keyword evidence="13" id="KW-1185">Reference proteome</keyword>
<feature type="domain" description="BCS1 N-terminal" evidence="11">
    <location>
        <begin position="24"/>
        <end position="334"/>
    </location>
</feature>
<keyword evidence="7" id="KW-0496">Mitochondrion</keyword>
<dbReference type="SMART" id="SM01024">
    <property type="entry name" value="BCS1_N"/>
    <property type="match status" value="1"/>
</dbReference>
<evidence type="ECO:0000256" key="4">
    <source>
        <dbReference type="ARBA" id="ARBA00022801"/>
    </source>
</evidence>
<dbReference type="AlphaFoldDB" id="A0AAD6YEF3"/>
<reference evidence="12" key="1">
    <citation type="submission" date="2023-03" db="EMBL/GenBank/DDBJ databases">
        <title>Massive genome expansion in bonnet fungi (Mycena s.s.) driven by repeated elements and novel gene families across ecological guilds.</title>
        <authorList>
            <consortium name="Lawrence Berkeley National Laboratory"/>
            <person name="Harder C.B."/>
            <person name="Miyauchi S."/>
            <person name="Viragh M."/>
            <person name="Kuo A."/>
            <person name="Thoen E."/>
            <person name="Andreopoulos B."/>
            <person name="Lu D."/>
            <person name="Skrede I."/>
            <person name="Drula E."/>
            <person name="Henrissat B."/>
            <person name="Morin E."/>
            <person name="Kohler A."/>
            <person name="Barry K."/>
            <person name="LaButti K."/>
            <person name="Morin E."/>
            <person name="Salamov A."/>
            <person name="Lipzen A."/>
            <person name="Mereny Z."/>
            <person name="Hegedus B."/>
            <person name="Baldrian P."/>
            <person name="Stursova M."/>
            <person name="Weitz H."/>
            <person name="Taylor A."/>
            <person name="Grigoriev I.V."/>
            <person name="Nagy L.G."/>
            <person name="Martin F."/>
            <person name="Kauserud H."/>
        </authorList>
    </citation>
    <scope>NUCLEOTIDE SEQUENCE</scope>
    <source>
        <strain evidence="12">9144</strain>
    </source>
</reference>
<keyword evidence="3" id="KW-0547">Nucleotide-binding</keyword>
<dbReference type="GO" id="GO:0016887">
    <property type="term" value="F:ATP hydrolysis activity"/>
    <property type="evidence" value="ECO:0007669"/>
    <property type="project" value="InterPro"/>
</dbReference>
<name>A0AAD6YEF3_9AGAR</name>
<dbReference type="Proteomes" id="UP001219525">
    <property type="component" value="Unassembled WGS sequence"/>
</dbReference>
<sequence length="651" mass="71750">MFTIHRSSSFLGTIVEAGKGIGQMILAFGTSLCVVWGTLAQVTAEFGTRDFAYDWVLHYMDHHRVWQESRSFKVVARNASSRPNSASSLGMDDGHPDPVYEAAPATPSFFRWRGYWISVNKKVAGYSHYDTNEEVGGALSISILGRNRQVLDDFVRTARQFYIDANVLPRRVEVDKEPSGALLTADFPQADLAHDWMLAYLRSANALKENMHFTISTKQSDLGWGSGPKDAVRFMPASDTRQQFLFSSPDTGRKTWIQVVVKPGQLNWSTNTTVGGSIHITLHTSDKAVLADLIECARKKYLEHGISRVTVHLTDNRGEWAKTVSKSRRPMSTLILPTDVKEMILADAREFLESEKWYNQAGIPHRRGWYLYGEPGTGKSSTIHALAGELGLEIYFVSLANPGIDDYTLAKLISDTPSRCILLIEDIDCAFPSRDEDEDAEEEPMLDKDGKPIARSATPPRSNVTLSGLLNVLDSIQYKLADSEQIAQVFKRFFPLPNAATIAEADSVDLESNHIPIVSVQTPYTEAELDTYAAAFANLITSGTYSIAQIQGYLLTKKRDPADAVDGVNGWLKAQEEEKRAMAELKAKPKAERARKLKMARERADAEAGAKLVDVSLNGVGTTDPVELGAGNAVDVPVHSKGVNTNGVGEH</sequence>
<evidence type="ECO:0000313" key="12">
    <source>
        <dbReference type="EMBL" id="KAJ7208849.1"/>
    </source>
</evidence>
<comment type="catalytic activity">
    <reaction evidence="9">
        <text>ATP + H2O = ADP + phosphate + H(+)</text>
        <dbReference type="Rhea" id="RHEA:13065"/>
        <dbReference type="ChEBI" id="CHEBI:15377"/>
        <dbReference type="ChEBI" id="CHEBI:15378"/>
        <dbReference type="ChEBI" id="CHEBI:30616"/>
        <dbReference type="ChEBI" id="CHEBI:43474"/>
        <dbReference type="ChEBI" id="CHEBI:456216"/>
    </reaction>
    <physiologicalReaction direction="left-to-right" evidence="9">
        <dbReference type="Rhea" id="RHEA:13066"/>
    </physiologicalReaction>
</comment>
<organism evidence="12 13">
    <name type="scientific">Mycena pura</name>
    <dbReference type="NCBI Taxonomy" id="153505"/>
    <lineage>
        <taxon>Eukaryota</taxon>
        <taxon>Fungi</taxon>
        <taxon>Dikarya</taxon>
        <taxon>Basidiomycota</taxon>
        <taxon>Agaricomycotina</taxon>
        <taxon>Agaricomycetes</taxon>
        <taxon>Agaricomycetidae</taxon>
        <taxon>Agaricales</taxon>
        <taxon>Marasmiineae</taxon>
        <taxon>Mycenaceae</taxon>
        <taxon>Mycena</taxon>
    </lineage>
</organism>
<dbReference type="Pfam" id="PF08740">
    <property type="entry name" value="BCS1_N"/>
    <property type="match status" value="2"/>
</dbReference>
<feature type="compositionally biased region" description="Acidic residues" evidence="10">
    <location>
        <begin position="435"/>
        <end position="444"/>
    </location>
</feature>
<keyword evidence="8" id="KW-0472">Membrane</keyword>
<dbReference type="GO" id="GO:0031966">
    <property type="term" value="C:mitochondrial membrane"/>
    <property type="evidence" value="ECO:0007669"/>
    <property type="project" value="UniProtKB-SubCell"/>
</dbReference>
<dbReference type="InterPro" id="IPR014851">
    <property type="entry name" value="BCS1_N"/>
</dbReference>
<evidence type="ECO:0000256" key="6">
    <source>
        <dbReference type="ARBA" id="ARBA00022989"/>
    </source>
</evidence>
<accession>A0AAD6YEF3</accession>
<dbReference type="Pfam" id="PF00004">
    <property type="entry name" value="AAA"/>
    <property type="match status" value="1"/>
</dbReference>
<evidence type="ECO:0000256" key="9">
    <source>
        <dbReference type="ARBA" id="ARBA00048778"/>
    </source>
</evidence>
<evidence type="ECO:0000256" key="8">
    <source>
        <dbReference type="ARBA" id="ARBA00023136"/>
    </source>
</evidence>
<evidence type="ECO:0000256" key="3">
    <source>
        <dbReference type="ARBA" id="ARBA00022741"/>
    </source>
</evidence>
<keyword evidence="4 12" id="KW-0378">Hydrolase</keyword>
<keyword evidence="6" id="KW-1133">Transmembrane helix</keyword>
<comment type="caution">
    <text evidence="12">The sequence shown here is derived from an EMBL/GenBank/DDBJ whole genome shotgun (WGS) entry which is preliminary data.</text>
</comment>
<proteinExistence type="predicted"/>
<dbReference type="InterPro" id="IPR027417">
    <property type="entry name" value="P-loop_NTPase"/>
</dbReference>
<evidence type="ECO:0000313" key="13">
    <source>
        <dbReference type="Proteomes" id="UP001219525"/>
    </source>
</evidence>
<dbReference type="InterPro" id="IPR057495">
    <property type="entry name" value="AAA_lid_BCS1"/>
</dbReference>
<evidence type="ECO:0000259" key="11">
    <source>
        <dbReference type="SMART" id="SM01024"/>
    </source>
</evidence>
<keyword evidence="5" id="KW-0067">ATP-binding</keyword>